<evidence type="ECO:0000256" key="2">
    <source>
        <dbReference type="HAMAP-Rule" id="MF_00163"/>
    </source>
</evidence>
<comment type="cofactor">
    <cofactor evidence="2">
        <name>Fe(2+)</name>
        <dbReference type="ChEBI" id="CHEBI:29033"/>
    </cofactor>
    <text evidence="2">Binds 1 Fe(2+) ion.</text>
</comment>
<dbReference type="Pfam" id="PF01327">
    <property type="entry name" value="Pep_deformylase"/>
    <property type="match status" value="1"/>
</dbReference>
<keyword evidence="2 3" id="KW-0378">Hydrolase</keyword>
<dbReference type="InterPro" id="IPR023635">
    <property type="entry name" value="Peptide_deformylase"/>
</dbReference>
<reference evidence="4" key="1">
    <citation type="submission" date="2015-03" db="EMBL/GenBank/DDBJ databases">
        <authorList>
            <person name="Nijsse Bart"/>
        </authorList>
    </citation>
    <scope>NUCLEOTIDE SEQUENCE [LARGE SCALE GENOMIC DNA]</scope>
</reference>
<keyword evidence="2" id="KW-0408">Iron</keyword>
<feature type="binding site" evidence="2">
    <location>
        <position position="88"/>
    </location>
    <ligand>
        <name>Fe cation</name>
        <dbReference type="ChEBI" id="CHEBI:24875"/>
    </ligand>
</feature>
<dbReference type="AlphaFoldDB" id="A0A0U1L4I3"/>
<gene>
    <name evidence="2" type="primary">def</name>
    <name evidence="3" type="ORF">SpAn4DRAFT_1042</name>
</gene>
<keyword evidence="2" id="KW-0648">Protein biosynthesis</keyword>
<dbReference type="GO" id="GO:0046872">
    <property type="term" value="F:metal ion binding"/>
    <property type="evidence" value="ECO:0007669"/>
    <property type="project" value="UniProtKB-KW"/>
</dbReference>
<feature type="active site" evidence="2">
    <location>
        <position position="131"/>
    </location>
</feature>
<feature type="binding site" evidence="2">
    <location>
        <position position="134"/>
    </location>
    <ligand>
        <name>Fe cation</name>
        <dbReference type="ChEBI" id="CHEBI:24875"/>
    </ligand>
</feature>
<dbReference type="HAMAP" id="MF_00163">
    <property type="entry name" value="Pep_deformylase"/>
    <property type="match status" value="1"/>
</dbReference>
<proteinExistence type="inferred from homology"/>
<dbReference type="PIRSF" id="PIRSF004749">
    <property type="entry name" value="Pep_def"/>
    <property type="match status" value="1"/>
</dbReference>
<dbReference type="Gene3D" id="3.90.45.10">
    <property type="entry name" value="Peptide deformylase"/>
    <property type="match status" value="1"/>
</dbReference>
<dbReference type="EC" id="3.5.1.88" evidence="2"/>
<dbReference type="PRINTS" id="PR01576">
    <property type="entry name" value="PDEFORMYLASE"/>
</dbReference>
<dbReference type="RefSeq" id="WP_021170566.1">
    <property type="nucleotide sequence ID" value="NZ_CTRP01000014.1"/>
</dbReference>
<comment type="function">
    <text evidence="2">Removes the formyl group from the N-terminal Met of newly synthesized proteins. Requires at least a dipeptide for an efficient rate of reaction. N-terminal L-methionine is a prerequisite for activity but the enzyme has broad specificity at other positions.</text>
</comment>
<dbReference type="CDD" id="cd00487">
    <property type="entry name" value="Pep_deformylase"/>
    <property type="match status" value="1"/>
</dbReference>
<evidence type="ECO:0000313" key="3">
    <source>
        <dbReference type="EMBL" id="CQR74580.1"/>
    </source>
</evidence>
<dbReference type="NCBIfam" id="NF001159">
    <property type="entry name" value="PRK00150.1-3"/>
    <property type="match status" value="1"/>
</dbReference>
<feature type="binding site" evidence="2">
    <location>
        <position position="130"/>
    </location>
    <ligand>
        <name>Fe cation</name>
        <dbReference type="ChEBI" id="CHEBI:24875"/>
    </ligand>
</feature>
<comment type="similarity">
    <text evidence="1 2">Belongs to the polypeptide deformylase family.</text>
</comment>
<organism evidence="3 4">
    <name type="scientific">Sporomusa ovata</name>
    <dbReference type="NCBI Taxonomy" id="2378"/>
    <lineage>
        <taxon>Bacteria</taxon>
        <taxon>Bacillati</taxon>
        <taxon>Bacillota</taxon>
        <taxon>Negativicutes</taxon>
        <taxon>Selenomonadales</taxon>
        <taxon>Sporomusaceae</taxon>
        <taxon>Sporomusa</taxon>
    </lineage>
</organism>
<dbReference type="GO" id="GO:0042586">
    <property type="term" value="F:peptide deformylase activity"/>
    <property type="evidence" value="ECO:0007669"/>
    <property type="project" value="UniProtKB-UniRule"/>
</dbReference>
<dbReference type="InterPro" id="IPR036821">
    <property type="entry name" value="Peptide_deformylase_sf"/>
</dbReference>
<keyword evidence="4" id="KW-1185">Reference proteome</keyword>
<dbReference type="NCBIfam" id="TIGR00079">
    <property type="entry name" value="pept_deformyl"/>
    <property type="match status" value="1"/>
</dbReference>
<comment type="catalytic activity">
    <reaction evidence="2">
        <text>N-terminal N-formyl-L-methionyl-[peptide] + H2O = N-terminal L-methionyl-[peptide] + formate</text>
        <dbReference type="Rhea" id="RHEA:24420"/>
        <dbReference type="Rhea" id="RHEA-COMP:10639"/>
        <dbReference type="Rhea" id="RHEA-COMP:10640"/>
        <dbReference type="ChEBI" id="CHEBI:15377"/>
        <dbReference type="ChEBI" id="CHEBI:15740"/>
        <dbReference type="ChEBI" id="CHEBI:49298"/>
        <dbReference type="ChEBI" id="CHEBI:64731"/>
        <dbReference type="EC" id="3.5.1.88"/>
    </reaction>
</comment>
<protein>
    <recommendedName>
        <fullName evidence="2">Peptide deformylase</fullName>
        <shortName evidence="2">PDF</shortName>
        <ecNumber evidence="2">3.5.1.88</ecNumber>
    </recommendedName>
    <alternativeName>
        <fullName evidence="2">Polypeptide deformylase</fullName>
    </alternativeName>
</protein>
<accession>A0A0U1L4I3</accession>
<dbReference type="EMBL" id="CTRP01000014">
    <property type="protein sequence ID" value="CQR74580.1"/>
    <property type="molecule type" value="Genomic_DNA"/>
</dbReference>
<dbReference type="Proteomes" id="UP000049855">
    <property type="component" value="Unassembled WGS sequence"/>
</dbReference>
<dbReference type="SUPFAM" id="SSF56420">
    <property type="entry name" value="Peptide deformylase"/>
    <property type="match status" value="1"/>
</dbReference>
<sequence>MSVMEIRKAGDPVLKKIAAPVEKIDRKIKQLLDEMAETMYAADGVGLAAPQVGVSLQLVVIDVGEGIIELINPKIVACEGCEIATEGCLSVPGMFGEVERYAAVTVEAQNRAGKMFRISGSGLLARALQHETDHLKGILFIELAKTIHKG</sequence>
<dbReference type="PANTHER" id="PTHR10458">
    <property type="entry name" value="PEPTIDE DEFORMYLASE"/>
    <property type="match status" value="1"/>
</dbReference>
<evidence type="ECO:0000256" key="1">
    <source>
        <dbReference type="ARBA" id="ARBA00010759"/>
    </source>
</evidence>
<dbReference type="GO" id="GO:0006412">
    <property type="term" value="P:translation"/>
    <property type="evidence" value="ECO:0007669"/>
    <property type="project" value="UniProtKB-UniRule"/>
</dbReference>
<name>A0A0U1L4I3_9FIRM</name>
<evidence type="ECO:0000313" key="4">
    <source>
        <dbReference type="Proteomes" id="UP000049855"/>
    </source>
</evidence>
<dbReference type="PANTHER" id="PTHR10458:SF22">
    <property type="entry name" value="PEPTIDE DEFORMYLASE"/>
    <property type="match status" value="1"/>
</dbReference>
<keyword evidence="2" id="KW-0479">Metal-binding</keyword>